<dbReference type="PANTHER" id="PTHR38165:SF1">
    <property type="entry name" value="GLUCANASE B"/>
    <property type="match status" value="1"/>
</dbReference>
<dbReference type="AlphaFoldDB" id="A0A9P8Y8H5"/>
<reference evidence="4" key="1">
    <citation type="journal article" date="2021" name="Nat. Commun.">
        <title>Genetic determinants of endophytism in the Arabidopsis root mycobiome.</title>
        <authorList>
            <person name="Mesny F."/>
            <person name="Miyauchi S."/>
            <person name="Thiergart T."/>
            <person name="Pickel B."/>
            <person name="Atanasova L."/>
            <person name="Karlsson M."/>
            <person name="Huettel B."/>
            <person name="Barry K.W."/>
            <person name="Haridas S."/>
            <person name="Chen C."/>
            <person name="Bauer D."/>
            <person name="Andreopoulos W."/>
            <person name="Pangilinan J."/>
            <person name="LaButti K."/>
            <person name="Riley R."/>
            <person name="Lipzen A."/>
            <person name="Clum A."/>
            <person name="Drula E."/>
            <person name="Henrissat B."/>
            <person name="Kohler A."/>
            <person name="Grigoriev I.V."/>
            <person name="Martin F.M."/>
            <person name="Hacquard S."/>
        </authorList>
    </citation>
    <scope>NUCLEOTIDE SEQUENCE</scope>
    <source>
        <strain evidence="4">MPI-CAGE-CH-0230</strain>
    </source>
</reference>
<accession>A0A9P8Y8H5</accession>
<evidence type="ECO:0000256" key="1">
    <source>
        <dbReference type="SAM" id="MobiDB-lite"/>
    </source>
</evidence>
<feature type="compositionally biased region" description="Low complexity" evidence="1">
    <location>
        <begin position="80"/>
        <end position="93"/>
    </location>
</feature>
<sequence length="577" mass="62162">MRPPPLRAATITALAVSPYLAAALATGFQHTYPRRDGLGRGRSGSIALPPFPRRGDSSLTVSASVLPSTAPLASPPSPLPHAGSSGGTVTTGVGAEGDTFQLNILNRQVPDKDLWVYIEGQDIWGRPGFIMPNKDPTAPATWFLPDARGGTNVDVPNEVIGMQMARNTGSGNGNNNKPPVLSLRMPDNIVSGRVYLSEDPLVFRCHASNATFGGTTIAQPSALLPSNDPASKARFGFVELTWRSIDVAAQAKRGIYANLSFVDWVGMLLGMSIKEARGAQQDKHVIPGLKGKGGITDAQVMNEMCTELENVAAKPGGKHAWWKHLCRRDGTETLRILSPNMVLSVPPDILGVDAAVQEQARTYFDEYVDAVWQRYATEPLRVDTQISPAEPGQDGWDRAATGTGSICDCTTAGGGSSNIMTCNCPAVFQPEDLQTVSFQRPTGGDIFSCSTGPFAAAQNPQIEARQLRARLCAGFVRTTLLLDSLTPSINVPATEYYKTGVHEYRGQEVYVDTHDYYSEIEHRYLKDGFGYTFSFDDVNPGIENAAGVIEMADPEFMNIVAGGWKDGDERPVAEIQN</sequence>
<dbReference type="InterPro" id="IPR037176">
    <property type="entry name" value="Osmotin/thaumatin-like_sf"/>
</dbReference>
<feature type="region of interest" description="Disordered" evidence="1">
    <location>
        <begin position="69"/>
        <end position="93"/>
    </location>
</feature>
<protein>
    <recommendedName>
        <fullName evidence="3">GH64 domain-containing protein</fullName>
    </recommendedName>
</protein>
<dbReference type="Gene3D" id="2.60.110.10">
    <property type="entry name" value="Thaumatin"/>
    <property type="match status" value="1"/>
</dbReference>
<proteinExistence type="predicted"/>
<dbReference type="PROSITE" id="PS52006">
    <property type="entry name" value="GH64"/>
    <property type="match status" value="1"/>
</dbReference>
<dbReference type="RefSeq" id="XP_046012414.1">
    <property type="nucleotide sequence ID" value="XM_046162568.1"/>
</dbReference>
<dbReference type="Proteomes" id="UP000756346">
    <property type="component" value="Unassembled WGS sequence"/>
</dbReference>
<dbReference type="Pfam" id="PF16483">
    <property type="entry name" value="Glyco_hydro_64"/>
    <property type="match status" value="1"/>
</dbReference>
<evidence type="ECO:0000259" key="3">
    <source>
        <dbReference type="PROSITE" id="PS52006"/>
    </source>
</evidence>
<feature type="chain" id="PRO_5040370094" description="GH64 domain-containing protein" evidence="2">
    <location>
        <begin position="24"/>
        <end position="577"/>
    </location>
</feature>
<dbReference type="InterPro" id="IPR042517">
    <property type="entry name" value="Glyco_hydro_64_N_2"/>
</dbReference>
<feature type="signal peptide" evidence="2">
    <location>
        <begin position="1"/>
        <end position="23"/>
    </location>
</feature>
<keyword evidence="2" id="KW-0732">Signal</keyword>
<keyword evidence="5" id="KW-1185">Reference proteome</keyword>
<evidence type="ECO:0000313" key="5">
    <source>
        <dbReference type="Proteomes" id="UP000756346"/>
    </source>
</evidence>
<dbReference type="GeneID" id="70192114"/>
<feature type="region of interest" description="Disordered" evidence="1">
    <location>
        <begin position="32"/>
        <end position="53"/>
    </location>
</feature>
<evidence type="ECO:0000313" key="4">
    <source>
        <dbReference type="EMBL" id="KAH7030734.1"/>
    </source>
</evidence>
<dbReference type="EMBL" id="JAGTJQ010000005">
    <property type="protein sequence ID" value="KAH7030734.1"/>
    <property type="molecule type" value="Genomic_DNA"/>
</dbReference>
<gene>
    <name evidence="4" type="ORF">B0I36DRAFT_431006</name>
</gene>
<dbReference type="InterPro" id="IPR032477">
    <property type="entry name" value="Glyco_hydro_64"/>
</dbReference>
<name>A0A9P8Y8H5_9PEZI</name>
<evidence type="ECO:0000256" key="2">
    <source>
        <dbReference type="SAM" id="SignalP"/>
    </source>
</evidence>
<comment type="caution">
    <text evidence="4">The sequence shown here is derived from an EMBL/GenBank/DDBJ whole genome shotgun (WGS) entry which is preliminary data.</text>
</comment>
<feature type="domain" description="GH64" evidence="3">
    <location>
        <begin position="97"/>
        <end position="542"/>
    </location>
</feature>
<dbReference type="InterPro" id="IPR037398">
    <property type="entry name" value="Glyco_hydro_64_fam"/>
</dbReference>
<dbReference type="OrthoDB" id="10058186at2759"/>
<dbReference type="Gene3D" id="3.30.920.50">
    <property type="entry name" value="Beta-1,3-glucanase, C-terminal domain"/>
    <property type="match status" value="1"/>
</dbReference>
<dbReference type="PANTHER" id="PTHR38165">
    <property type="match status" value="1"/>
</dbReference>
<organism evidence="4 5">
    <name type="scientific">Microdochium trichocladiopsis</name>
    <dbReference type="NCBI Taxonomy" id="1682393"/>
    <lineage>
        <taxon>Eukaryota</taxon>
        <taxon>Fungi</taxon>
        <taxon>Dikarya</taxon>
        <taxon>Ascomycota</taxon>
        <taxon>Pezizomycotina</taxon>
        <taxon>Sordariomycetes</taxon>
        <taxon>Xylariomycetidae</taxon>
        <taxon>Xylariales</taxon>
        <taxon>Microdochiaceae</taxon>
        <taxon>Microdochium</taxon>
    </lineage>
</organism>